<dbReference type="Proteomes" id="UP001162131">
    <property type="component" value="Unassembled WGS sequence"/>
</dbReference>
<dbReference type="GO" id="GO:0160147">
    <property type="term" value="F:tRNA pseudouridine(38-40) synthase activity"/>
    <property type="evidence" value="ECO:0007669"/>
    <property type="project" value="UniProtKB-EC"/>
</dbReference>
<name>A0AAU9K9E7_9CILI</name>
<feature type="active site" description="Nucleophile" evidence="4">
    <location>
        <position position="67"/>
    </location>
</feature>
<keyword evidence="3 6" id="KW-0413">Isomerase</keyword>
<accession>A0AAU9K9E7</accession>
<dbReference type="InterPro" id="IPR001406">
    <property type="entry name" value="PsdUridine_synth_TruA"/>
</dbReference>
<evidence type="ECO:0000313" key="8">
    <source>
        <dbReference type="EMBL" id="CAG9334289.1"/>
    </source>
</evidence>
<feature type="domain" description="Pseudouridine synthase I TruA alpha/beta" evidence="7">
    <location>
        <begin position="188"/>
        <end position="265"/>
    </location>
</feature>
<dbReference type="InterPro" id="IPR020095">
    <property type="entry name" value="PsdUridine_synth_TruA_C"/>
</dbReference>
<dbReference type="HAMAP" id="MF_00171">
    <property type="entry name" value="TruA"/>
    <property type="match status" value="1"/>
</dbReference>
<dbReference type="Gene3D" id="3.30.70.580">
    <property type="entry name" value="Pseudouridine synthase I, catalytic domain, N-terminal subdomain"/>
    <property type="match status" value="1"/>
</dbReference>
<dbReference type="GO" id="GO:0003723">
    <property type="term" value="F:RNA binding"/>
    <property type="evidence" value="ECO:0007669"/>
    <property type="project" value="InterPro"/>
</dbReference>
<dbReference type="EMBL" id="CAJZBQ010000058">
    <property type="protein sequence ID" value="CAG9334289.1"/>
    <property type="molecule type" value="Genomic_DNA"/>
</dbReference>
<reference evidence="8" key="1">
    <citation type="submission" date="2021-09" db="EMBL/GenBank/DDBJ databases">
        <authorList>
            <consortium name="AG Swart"/>
            <person name="Singh M."/>
            <person name="Singh A."/>
            <person name="Seah K."/>
            <person name="Emmerich C."/>
        </authorList>
    </citation>
    <scope>NUCLEOTIDE SEQUENCE</scope>
    <source>
        <strain evidence="8">ATCC30299</strain>
    </source>
</reference>
<dbReference type="SUPFAM" id="SSF55120">
    <property type="entry name" value="Pseudouridine synthase"/>
    <property type="match status" value="1"/>
</dbReference>
<keyword evidence="9" id="KW-1185">Reference proteome</keyword>
<evidence type="ECO:0000256" key="3">
    <source>
        <dbReference type="ARBA" id="ARBA00023235"/>
    </source>
</evidence>
<evidence type="ECO:0000256" key="2">
    <source>
        <dbReference type="ARBA" id="ARBA00022694"/>
    </source>
</evidence>
<feature type="domain" description="Pseudouridine synthase I TruA alpha/beta" evidence="7">
    <location>
        <begin position="12"/>
        <end position="127"/>
    </location>
</feature>
<evidence type="ECO:0000256" key="1">
    <source>
        <dbReference type="ARBA" id="ARBA00009375"/>
    </source>
</evidence>
<evidence type="ECO:0000313" key="9">
    <source>
        <dbReference type="Proteomes" id="UP001162131"/>
    </source>
</evidence>
<evidence type="ECO:0000256" key="6">
    <source>
        <dbReference type="RuleBase" id="RU003792"/>
    </source>
</evidence>
<comment type="caution">
    <text evidence="8">The sequence shown here is derived from an EMBL/GenBank/DDBJ whole genome shotgun (WGS) entry which is preliminary data.</text>
</comment>
<comment type="catalytic activity">
    <reaction evidence="6">
        <text>uridine(38/39/40) in tRNA = pseudouridine(38/39/40) in tRNA</text>
        <dbReference type="Rhea" id="RHEA:22376"/>
        <dbReference type="Rhea" id="RHEA-COMP:10085"/>
        <dbReference type="Rhea" id="RHEA-COMP:10087"/>
        <dbReference type="ChEBI" id="CHEBI:65314"/>
        <dbReference type="ChEBI" id="CHEBI:65315"/>
        <dbReference type="EC" id="5.4.99.12"/>
    </reaction>
</comment>
<protein>
    <recommendedName>
        <fullName evidence="6">tRNA pseudouridine synthase</fullName>
        <ecNumber evidence="6">5.4.99.12</ecNumber>
    </recommendedName>
</protein>
<dbReference type="InterPro" id="IPR020094">
    <property type="entry name" value="TruA/RsuA/RluB/E/F_N"/>
</dbReference>
<dbReference type="InterPro" id="IPR020103">
    <property type="entry name" value="PsdUridine_synth_cat_dom_sf"/>
</dbReference>
<organism evidence="8 9">
    <name type="scientific">Blepharisma stoltei</name>
    <dbReference type="NCBI Taxonomy" id="1481888"/>
    <lineage>
        <taxon>Eukaryota</taxon>
        <taxon>Sar</taxon>
        <taxon>Alveolata</taxon>
        <taxon>Ciliophora</taxon>
        <taxon>Postciliodesmatophora</taxon>
        <taxon>Heterotrichea</taxon>
        <taxon>Heterotrichida</taxon>
        <taxon>Blepharismidae</taxon>
        <taxon>Blepharisma</taxon>
    </lineage>
</organism>
<dbReference type="PANTHER" id="PTHR11142">
    <property type="entry name" value="PSEUDOURIDYLATE SYNTHASE"/>
    <property type="match status" value="1"/>
</dbReference>
<dbReference type="AlphaFoldDB" id="A0AAU9K9E7"/>
<dbReference type="PANTHER" id="PTHR11142:SF0">
    <property type="entry name" value="TRNA PSEUDOURIDINE SYNTHASE-LIKE 1"/>
    <property type="match status" value="1"/>
</dbReference>
<dbReference type="GO" id="GO:0031119">
    <property type="term" value="P:tRNA pseudouridine synthesis"/>
    <property type="evidence" value="ECO:0007669"/>
    <property type="project" value="TreeGrafter"/>
</dbReference>
<feature type="binding site" evidence="5">
    <location>
        <position position="133"/>
    </location>
    <ligand>
        <name>substrate</name>
    </ligand>
</feature>
<dbReference type="EC" id="5.4.99.12" evidence="6"/>
<evidence type="ECO:0000256" key="4">
    <source>
        <dbReference type="PIRSR" id="PIRSR001430-1"/>
    </source>
</evidence>
<comment type="similarity">
    <text evidence="1 6">Belongs to the tRNA pseudouridine synthase TruA family.</text>
</comment>
<dbReference type="Pfam" id="PF01416">
    <property type="entry name" value="PseudoU_synth_1"/>
    <property type="match status" value="2"/>
</dbReference>
<proteinExistence type="inferred from homology"/>
<keyword evidence="2 6" id="KW-0819">tRNA processing</keyword>
<sequence length="265" mass="30887">MEMNVIKYLCFAEYVGKSFCGWQNQGKPSNQPTVSGALEDTLRYIIRKPIDKGFIKSFSLQGSSRTDSGVHAISNAFHIEFTTLPNFVLIQPTNLVFKFNQELKKANHLIRVKRIEEVSPDFHARFNALYRKYIYKIYIGQSSVFLENYYWVIDDIDREKLCQAVEIFKNPINPVNLCRPDEKRPIDEQMEIETWVEAKENVIEIHFKSIRFFWHQIRYMTGALVGYASNKITQEEFEGFFKGKENKKPKLAPSAGLYLAEVAYP</sequence>
<dbReference type="Gene3D" id="3.30.70.660">
    <property type="entry name" value="Pseudouridine synthase I, catalytic domain, C-terminal subdomain"/>
    <property type="match status" value="1"/>
</dbReference>
<gene>
    <name evidence="8" type="ORF">BSTOLATCC_MIC60908</name>
</gene>
<dbReference type="PIRSF" id="PIRSF001430">
    <property type="entry name" value="tRNA_psdUrid_synth"/>
    <property type="match status" value="1"/>
</dbReference>
<evidence type="ECO:0000259" key="7">
    <source>
        <dbReference type="Pfam" id="PF01416"/>
    </source>
</evidence>
<dbReference type="InterPro" id="IPR020097">
    <property type="entry name" value="PsdUridine_synth_TruA_a/b_dom"/>
</dbReference>
<evidence type="ECO:0000256" key="5">
    <source>
        <dbReference type="PIRSR" id="PIRSR001430-2"/>
    </source>
</evidence>